<proteinExistence type="predicted"/>
<dbReference type="GO" id="GO:0016567">
    <property type="term" value="P:protein ubiquitination"/>
    <property type="evidence" value="ECO:0007669"/>
    <property type="project" value="InterPro"/>
</dbReference>
<gene>
    <name evidence="10" type="ORF">CC80DRAFT_394034</name>
</gene>
<dbReference type="GO" id="GO:0061630">
    <property type="term" value="F:ubiquitin protein ligase activity"/>
    <property type="evidence" value="ECO:0007669"/>
    <property type="project" value="UniProtKB-EC"/>
</dbReference>
<dbReference type="AlphaFoldDB" id="A0A6A5U2K0"/>
<dbReference type="InterPro" id="IPR002867">
    <property type="entry name" value="IBR_dom"/>
</dbReference>
<dbReference type="OrthoDB" id="9977870at2759"/>
<keyword evidence="7" id="KW-0833">Ubl conjugation pathway</keyword>
<keyword evidence="11" id="KW-1185">Reference proteome</keyword>
<dbReference type="EC" id="2.3.2.31" evidence="2"/>
<dbReference type="Gene3D" id="3.30.40.10">
    <property type="entry name" value="Zinc/RING finger domain, C3HC4 (zinc finger)"/>
    <property type="match status" value="1"/>
</dbReference>
<evidence type="ECO:0000256" key="2">
    <source>
        <dbReference type="ARBA" id="ARBA00012251"/>
    </source>
</evidence>
<evidence type="ECO:0000256" key="8">
    <source>
        <dbReference type="ARBA" id="ARBA00022833"/>
    </source>
</evidence>
<dbReference type="PROSITE" id="PS00518">
    <property type="entry name" value="ZF_RING_1"/>
    <property type="match status" value="1"/>
</dbReference>
<keyword evidence="3" id="KW-0808">Transferase</keyword>
<feature type="non-terminal residue" evidence="10">
    <location>
        <position position="1"/>
    </location>
</feature>
<dbReference type="GO" id="GO:0008270">
    <property type="term" value="F:zinc ion binding"/>
    <property type="evidence" value="ECO:0007669"/>
    <property type="project" value="UniProtKB-KW"/>
</dbReference>
<evidence type="ECO:0000313" key="11">
    <source>
        <dbReference type="Proteomes" id="UP000800035"/>
    </source>
</evidence>
<evidence type="ECO:0000256" key="7">
    <source>
        <dbReference type="ARBA" id="ARBA00022786"/>
    </source>
</evidence>
<evidence type="ECO:0000313" key="10">
    <source>
        <dbReference type="EMBL" id="KAF1958179.1"/>
    </source>
</evidence>
<evidence type="ECO:0000256" key="4">
    <source>
        <dbReference type="ARBA" id="ARBA00022723"/>
    </source>
</evidence>
<dbReference type="EMBL" id="ML976987">
    <property type="protein sequence ID" value="KAF1958179.1"/>
    <property type="molecule type" value="Genomic_DNA"/>
</dbReference>
<keyword evidence="4" id="KW-0479">Metal-binding</keyword>
<feature type="domain" description="RING-type" evidence="9">
    <location>
        <begin position="6"/>
        <end position="192"/>
    </location>
</feature>
<dbReference type="InterPro" id="IPR017907">
    <property type="entry name" value="Znf_RING_CS"/>
</dbReference>
<dbReference type="Proteomes" id="UP000800035">
    <property type="component" value="Unassembled WGS sequence"/>
</dbReference>
<name>A0A6A5U2K0_9PLEO</name>
<reference evidence="10" key="1">
    <citation type="journal article" date="2020" name="Stud. Mycol.">
        <title>101 Dothideomycetes genomes: a test case for predicting lifestyles and emergence of pathogens.</title>
        <authorList>
            <person name="Haridas S."/>
            <person name="Albert R."/>
            <person name="Binder M."/>
            <person name="Bloem J."/>
            <person name="Labutti K."/>
            <person name="Salamov A."/>
            <person name="Andreopoulos B."/>
            <person name="Baker S."/>
            <person name="Barry K."/>
            <person name="Bills G."/>
            <person name="Bluhm B."/>
            <person name="Cannon C."/>
            <person name="Castanera R."/>
            <person name="Culley D."/>
            <person name="Daum C."/>
            <person name="Ezra D."/>
            <person name="Gonzalez J."/>
            <person name="Henrissat B."/>
            <person name="Kuo A."/>
            <person name="Liang C."/>
            <person name="Lipzen A."/>
            <person name="Lutzoni F."/>
            <person name="Magnuson J."/>
            <person name="Mondo S."/>
            <person name="Nolan M."/>
            <person name="Ohm R."/>
            <person name="Pangilinan J."/>
            <person name="Park H.-J."/>
            <person name="Ramirez L."/>
            <person name="Alfaro M."/>
            <person name="Sun H."/>
            <person name="Tritt A."/>
            <person name="Yoshinaga Y."/>
            <person name="Zwiers L.-H."/>
            <person name="Turgeon B."/>
            <person name="Goodwin S."/>
            <person name="Spatafora J."/>
            <person name="Crous P."/>
            <person name="Grigoriev I."/>
        </authorList>
    </citation>
    <scope>NUCLEOTIDE SEQUENCE</scope>
    <source>
        <strain evidence="10">CBS 675.92</strain>
    </source>
</reference>
<dbReference type="InterPro" id="IPR013083">
    <property type="entry name" value="Znf_RING/FYVE/PHD"/>
</dbReference>
<dbReference type="SUPFAM" id="SSF57850">
    <property type="entry name" value="RING/U-box"/>
    <property type="match status" value="2"/>
</dbReference>
<evidence type="ECO:0000256" key="5">
    <source>
        <dbReference type="ARBA" id="ARBA00022737"/>
    </source>
</evidence>
<dbReference type="PANTHER" id="PTHR11685">
    <property type="entry name" value="RBR FAMILY RING FINGER AND IBR DOMAIN-CONTAINING"/>
    <property type="match status" value="1"/>
</dbReference>
<comment type="catalytic activity">
    <reaction evidence="1">
        <text>[E2 ubiquitin-conjugating enzyme]-S-ubiquitinyl-L-cysteine + [acceptor protein]-L-lysine = [E2 ubiquitin-conjugating enzyme]-L-cysteine + [acceptor protein]-N(6)-ubiquitinyl-L-lysine.</text>
        <dbReference type="EC" id="2.3.2.31"/>
    </reaction>
</comment>
<protein>
    <recommendedName>
        <fullName evidence="2">RBR-type E3 ubiquitin transferase</fullName>
        <ecNumber evidence="2">2.3.2.31</ecNumber>
    </recommendedName>
</protein>
<organism evidence="10 11">
    <name type="scientific">Byssothecium circinans</name>
    <dbReference type="NCBI Taxonomy" id="147558"/>
    <lineage>
        <taxon>Eukaryota</taxon>
        <taxon>Fungi</taxon>
        <taxon>Dikarya</taxon>
        <taxon>Ascomycota</taxon>
        <taxon>Pezizomycotina</taxon>
        <taxon>Dothideomycetes</taxon>
        <taxon>Pleosporomycetidae</taxon>
        <taxon>Pleosporales</taxon>
        <taxon>Massarineae</taxon>
        <taxon>Massarinaceae</taxon>
        <taxon>Byssothecium</taxon>
    </lineage>
</organism>
<evidence type="ECO:0000256" key="1">
    <source>
        <dbReference type="ARBA" id="ARBA00001798"/>
    </source>
</evidence>
<keyword evidence="5" id="KW-0677">Repeat</keyword>
<dbReference type="InterPro" id="IPR031127">
    <property type="entry name" value="E3_UB_ligase_RBR"/>
</dbReference>
<accession>A0A6A5U2K0</accession>
<evidence type="ECO:0000256" key="6">
    <source>
        <dbReference type="ARBA" id="ARBA00022771"/>
    </source>
</evidence>
<keyword evidence="6" id="KW-0863">Zinc-finger</keyword>
<evidence type="ECO:0000259" key="9">
    <source>
        <dbReference type="PROSITE" id="PS51873"/>
    </source>
</evidence>
<dbReference type="Pfam" id="PF01485">
    <property type="entry name" value="IBR"/>
    <property type="match status" value="2"/>
</dbReference>
<dbReference type="CDD" id="cd22584">
    <property type="entry name" value="Rcat_RBR_unk"/>
    <property type="match status" value="1"/>
</dbReference>
<dbReference type="InterPro" id="IPR044066">
    <property type="entry name" value="TRIAD_supradom"/>
</dbReference>
<evidence type="ECO:0000256" key="3">
    <source>
        <dbReference type="ARBA" id="ARBA00022679"/>
    </source>
</evidence>
<keyword evidence="8" id="KW-0862">Zinc</keyword>
<dbReference type="Gene3D" id="1.20.120.1750">
    <property type="match status" value="1"/>
</dbReference>
<dbReference type="PROSITE" id="PS51873">
    <property type="entry name" value="TRIAD"/>
    <property type="match status" value="1"/>
</dbReference>
<sequence>QKSRGEEIKCNVCFEWVPIENAHTLGCPHTYCSACLVDLFESAAFVDTSLFPPRCCGNPIPLDLGRNLLPKKIIKDFDLKVEELSSTNPTFCSNFDCGKFIREAEIKHNIGVCIFCETRTCEVCKGKEHEQELCPQDQETITLKEEAKRAKWQECSNCKNMVELSEGCFHMTCRCRYQFCYLCGLQWKTCTC</sequence>
<feature type="non-terminal residue" evidence="10">
    <location>
        <position position="192"/>
    </location>
</feature>